<dbReference type="PANTHER" id="PTHR47572:SF5">
    <property type="entry name" value="BLR2277 PROTEIN"/>
    <property type="match status" value="1"/>
</dbReference>
<evidence type="ECO:0000313" key="2">
    <source>
        <dbReference type="EMBL" id="MEJ5978078.1"/>
    </source>
</evidence>
<comment type="caution">
    <text evidence="2">The sequence shown here is derived from an EMBL/GenBank/DDBJ whole genome shotgun (WGS) entry which is preliminary data.</text>
</comment>
<dbReference type="InterPro" id="IPR051262">
    <property type="entry name" value="SMP-30/CGR1_Lactonase"/>
</dbReference>
<dbReference type="InterPro" id="IPR011042">
    <property type="entry name" value="6-blade_b-propeller_TolB-like"/>
</dbReference>
<name>A0ABU8RYP2_9SPHN</name>
<sequence>MYPISPSVDAEVFAEIPEALSYGSRKSDWASVQVHGNATPTFLEGPCFDAAGDLWVTDIPWGRVLKIAQDGTVSVGAEYDGYPNGLKFLADGTALIADLKNGLMKFDAAKGTVEPYLTRRLLEPFRGCNDLCVARNGDVYFTDQAQSSLADAYGRVYCLRAATGKLDLVLDKIPSPNGLVLNKAENALYLAVTRANAIWKINFNADGSTGKVGLFIQLSGGHGPDGITIDENDGLAVCHVGMGSVWLFDAWGEPTLRIKSPKGRMTTNLAYGGPGNRTIYFTESSSGTVLKAEVPVAGRRLL</sequence>
<dbReference type="SUPFAM" id="SSF63829">
    <property type="entry name" value="Calcium-dependent phosphotriesterase"/>
    <property type="match status" value="1"/>
</dbReference>
<evidence type="ECO:0000313" key="3">
    <source>
        <dbReference type="Proteomes" id="UP001361239"/>
    </source>
</evidence>
<dbReference type="InterPro" id="IPR013658">
    <property type="entry name" value="SGL"/>
</dbReference>
<dbReference type="Pfam" id="PF08450">
    <property type="entry name" value="SGL"/>
    <property type="match status" value="1"/>
</dbReference>
<gene>
    <name evidence="2" type="ORF">WG901_15610</name>
</gene>
<reference evidence="2 3" key="1">
    <citation type="submission" date="2024-03" db="EMBL/GenBank/DDBJ databases">
        <authorList>
            <person name="Jo J.-H."/>
        </authorList>
    </citation>
    <scope>NUCLEOTIDE SEQUENCE [LARGE SCALE GENOMIC DNA]</scope>
    <source>
        <strain evidence="2 3">PS1R-30</strain>
    </source>
</reference>
<dbReference type="RefSeq" id="WP_339588021.1">
    <property type="nucleotide sequence ID" value="NZ_JBBHJZ010000003.1"/>
</dbReference>
<evidence type="ECO:0000259" key="1">
    <source>
        <dbReference type="Pfam" id="PF08450"/>
    </source>
</evidence>
<protein>
    <submittedName>
        <fullName evidence="2">SMP-30/gluconolactonase/LRE family protein</fullName>
    </submittedName>
</protein>
<accession>A0ABU8RYP2</accession>
<organism evidence="2 3">
    <name type="scientific">Novosphingobium anseongense</name>
    <dbReference type="NCBI Taxonomy" id="3133436"/>
    <lineage>
        <taxon>Bacteria</taxon>
        <taxon>Pseudomonadati</taxon>
        <taxon>Pseudomonadota</taxon>
        <taxon>Alphaproteobacteria</taxon>
        <taxon>Sphingomonadales</taxon>
        <taxon>Sphingomonadaceae</taxon>
        <taxon>Novosphingobium</taxon>
    </lineage>
</organism>
<dbReference type="PANTHER" id="PTHR47572">
    <property type="entry name" value="LIPOPROTEIN-RELATED"/>
    <property type="match status" value="1"/>
</dbReference>
<feature type="domain" description="SMP-30/Gluconolactonase/LRE-like region" evidence="1">
    <location>
        <begin position="44"/>
        <end position="283"/>
    </location>
</feature>
<dbReference type="Proteomes" id="UP001361239">
    <property type="component" value="Unassembled WGS sequence"/>
</dbReference>
<dbReference type="Gene3D" id="2.120.10.30">
    <property type="entry name" value="TolB, C-terminal domain"/>
    <property type="match status" value="1"/>
</dbReference>
<dbReference type="EMBL" id="JBBHJZ010000003">
    <property type="protein sequence ID" value="MEJ5978078.1"/>
    <property type="molecule type" value="Genomic_DNA"/>
</dbReference>
<keyword evidence="3" id="KW-1185">Reference proteome</keyword>
<proteinExistence type="predicted"/>